<dbReference type="PANTHER" id="PTHR13710">
    <property type="entry name" value="DNA HELICASE RECQ FAMILY MEMBER"/>
    <property type="match status" value="1"/>
</dbReference>
<evidence type="ECO:0000256" key="1">
    <source>
        <dbReference type="ARBA" id="ARBA00005446"/>
    </source>
</evidence>
<dbReference type="GO" id="GO:0005524">
    <property type="term" value="F:ATP binding"/>
    <property type="evidence" value="ECO:0007669"/>
    <property type="project" value="UniProtKB-KW"/>
</dbReference>
<reference evidence="12 13" key="1">
    <citation type="submission" date="2014-01" db="EMBL/GenBank/DDBJ databases">
        <title>Marinomonas ushuaiensis DSM 15871 Genome Sequencing.</title>
        <authorList>
            <person name="Lai Q."/>
            <person name="Shao Z.S."/>
        </authorList>
    </citation>
    <scope>NUCLEOTIDE SEQUENCE [LARGE SCALE GENOMIC DNA]</scope>
    <source>
        <strain evidence="12 13">DSM 15871</strain>
    </source>
</reference>
<evidence type="ECO:0000256" key="4">
    <source>
        <dbReference type="ARBA" id="ARBA00022806"/>
    </source>
</evidence>
<dbReference type="eggNOG" id="COG0514">
    <property type="taxonomic scope" value="Bacteria"/>
</dbReference>
<keyword evidence="4 12" id="KW-0347">Helicase</keyword>
<dbReference type="GO" id="GO:0005737">
    <property type="term" value="C:cytoplasm"/>
    <property type="evidence" value="ECO:0007669"/>
    <property type="project" value="TreeGrafter"/>
</dbReference>
<keyword evidence="3" id="KW-0378">Hydrolase</keyword>
<gene>
    <name evidence="12" type="ORF">MUS1_06295</name>
</gene>
<evidence type="ECO:0000313" key="12">
    <source>
        <dbReference type="EMBL" id="ETX09700.1"/>
    </source>
</evidence>
<dbReference type="GO" id="GO:0009378">
    <property type="term" value="F:four-way junction helicase activity"/>
    <property type="evidence" value="ECO:0007669"/>
    <property type="project" value="TreeGrafter"/>
</dbReference>
<dbReference type="GO" id="GO:0003677">
    <property type="term" value="F:DNA binding"/>
    <property type="evidence" value="ECO:0007669"/>
    <property type="project" value="UniProtKB-KW"/>
</dbReference>
<keyword evidence="2" id="KW-0547">Nucleotide-binding</keyword>
<keyword evidence="6" id="KW-0238">DNA-binding</keyword>
<dbReference type="EMBL" id="JAMB01000016">
    <property type="protein sequence ID" value="ETX09700.1"/>
    <property type="molecule type" value="Genomic_DNA"/>
</dbReference>
<evidence type="ECO:0000256" key="8">
    <source>
        <dbReference type="ARBA" id="ARBA00034617"/>
    </source>
</evidence>
<dbReference type="SUPFAM" id="SSF52540">
    <property type="entry name" value="P-loop containing nucleoside triphosphate hydrolases"/>
    <property type="match status" value="1"/>
</dbReference>
<comment type="similarity">
    <text evidence="1">Belongs to the helicase family. RecQ subfamily.</text>
</comment>
<dbReference type="GO" id="GO:0006310">
    <property type="term" value="P:DNA recombination"/>
    <property type="evidence" value="ECO:0007669"/>
    <property type="project" value="InterPro"/>
</dbReference>
<evidence type="ECO:0000256" key="7">
    <source>
        <dbReference type="ARBA" id="ARBA00023235"/>
    </source>
</evidence>
<dbReference type="PROSITE" id="PS00690">
    <property type="entry name" value="DEAH_ATP_HELICASE"/>
    <property type="match status" value="1"/>
</dbReference>
<accession>X7E1F4</accession>
<dbReference type="GO" id="GO:0006281">
    <property type="term" value="P:DNA repair"/>
    <property type="evidence" value="ECO:0007669"/>
    <property type="project" value="TreeGrafter"/>
</dbReference>
<evidence type="ECO:0000256" key="3">
    <source>
        <dbReference type="ARBA" id="ARBA00022801"/>
    </source>
</evidence>
<sequence length="699" mass="78506">MNIEQQALKYLREMTGAQSAMFHDGQLEAIVELVVNNRQMLVVRKTGWGKSAVYFIATKIMRDQGKGSSIIISPLIALMRNQIESASRLGLQVATVNSSLNQYEREANERKITTGQADAIIIAPEQLANDDFVQNTLSKVLSRISLFVVDEAHCISDWGHDFRPDYRRIVRILNAMPKNLPVLATTATANNRVVSDIQSQLGDSIIISRGGLTREALRLQNVALMPKPQRLVWLLEAVRKIHGTGIIYCKTIRDCELVADWLQKHSINAHAYSGDSHVTDRIYYEKALIKNELKALVSTSALGMGFDKPDLSFVIHFQAPGNVVEYYQQVGRAGRGIDNAYGIMMQGEEDERIQSFFIERAFPTQEEIDDLLDAIAVHEGLKVSEIERYTNLSSGNIAKVLKFLSTEEPSPIFKDQSTYYRTAIDYRLPEERIARLNAIKTGEWEQLQNYSNHTGCLMQFLAQALDDPLAKDCGKCANCDPSSVLRIDVINEDVENALEFLKYRYVKIKPRKTFAKSGALAQGAFPIYKLPYKNPNWIHEEGLALSRWKDGVWGDLVADGKKKDHFSDELIAPMVQMIKSMPTDEQPRWLTYVPSPRHPNLVRNFAYKIAAALDIYCSDAVTIANTKPPQKTMENSFRRSENLDGAFTVNPSIVYSDPVLLLDDAVDSGWTFTVVSALLRKTQSGKVYPIALTSTSNQG</sequence>
<keyword evidence="5" id="KW-0067">ATP-binding</keyword>
<dbReference type="InterPro" id="IPR002464">
    <property type="entry name" value="DNA/RNA_helicase_DEAH_CS"/>
</dbReference>
<dbReference type="Pfam" id="PF00270">
    <property type="entry name" value="DEAD"/>
    <property type="match status" value="1"/>
</dbReference>
<evidence type="ECO:0000256" key="2">
    <source>
        <dbReference type="ARBA" id="ARBA00022741"/>
    </source>
</evidence>
<comment type="catalytic activity">
    <reaction evidence="8">
        <text>Couples ATP hydrolysis with the unwinding of duplex DNA by translocating in the 3'-5' direction.</text>
        <dbReference type="EC" id="5.6.2.4"/>
    </reaction>
</comment>
<dbReference type="STRING" id="1122207.MUS1_06295"/>
<evidence type="ECO:0000313" key="13">
    <source>
        <dbReference type="Proteomes" id="UP000054058"/>
    </source>
</evidence>
<evidence type="ECO:0000256" key="9">
    <source>
        <dbReference type="ARBA" id="ARBA00034808"/>
    </source>
</evidence>
<evidence type="ECO:0000259" key="11">
    <source>
        <dbReference type="PROSITE" id="PS51194"/>
    </source>
</evidence>
<dbReference type="InterPro" id="IPR001650">
    <property type="entry name" value="Helicase_C-like"/>
</dbReference>
<dbReference type="GO" id="GO:0016787">
    <property type="term" value="F:hydrolase activity"/>
    <property type="evidence" value="ECO:0007669"/>
    <property type="project" value="UniProtKB-KW"/>
</dbReference>
<keyword evidence="7" id="KW-0413">Isomerase</keyword>
<dbReference type="InterPro" id="IPR004589">
    <property type="entry name" value="DNA_helicase_ATP-dep_RecQ"/>
</dbReference>
<dbReference type="Pfam" id="PF00271">
    <property type="entry name" value="Helicase_C"/>
    <property type="match status" value="1"/>
</dbReference>
<evidence type="ECO:0000259" key="10">
    <source>
        <dbReference type="PROSITE" id="PS51192"/>
    </source>
</evidence>
<dbReference type="GO" id="GO:0043138">
    <property type="term" value="F:3'-5' DNA helicase activity"/>
    <property type="evidence" value="ECO:0007669"/>
    <property type="project" value="UniProtKB-EC"/>
</dbReference>
<dbReference type="SMART" id="SM00490">
    <property type="entry name" value="HELICc"/>
    <property type="match status" value="1"/>
</dbReference>
<comment type="caution">
    <text evidence="12">The sequence shown here is derived from an EMBL/GenBank/DDBJ whole genome shotgun (WGS) entry which is preliminary data.</text>
</comment>
<dbReference type="GO" id="GO:0030894">
    <property type="term" value="C:replisome"/>
    <property type="evidence" value="ECO:0007669"/>
    <property type="project" value="TreeGrafter"/>
</dbReference>
<dbReference type="PATRIC" id="fig|1122207.3.peg.2870"/>
<dbReference type="Proteomes" id="UP000054058">
    <property type="component" value="Unassembled WGS sequence"/>
</dbReference>
<dbReference type="Gene3D" id="3.40.50.300">
    <property type="entry name" value="P-loop containing nucleotide triphosphate hydrolases"/>
    <property type="match status" value="2"/>
</dbReference>
<dbReference type="PROSITE" id="PS51192">
    <property type="entry name" value="HELICASE_ATP_BIND_1"/>
    <property type="match status" value="1"/>
</dbReference>
<evidence type="ECO:0000256" key="6">
    <source>
        <dbReference type="ARBA" id="ARBA00023125"/>
    </source>
</evidence>
<feature type="domain" description="Helicase ATP-binding" evidence="10">
    <location>
        <begin position="31"/>
        <end position="207"/>
    </location>
</feature>
<dbReference type="SMART" id="SM00487">
    <property type="entry name" value="DEXDc"/>
    <property type="match status" value="1"/>
</dbReference>
<dbReference type="SUPFAM" id="SSF53271">
    <property type="entry name" value="PRTase-like"/>
    <property type="match status" value="1"/>
</dbReference>
<dbReference type="NCBIfam" id="TIGR00614">
    <property type="entry name" value="recQ_fam"/>
    <property type="match status" value="1"/>
</dbReference>
<dbReference type="InterPro" id="IPR014001">
    <property type="entry name" value="Helicase_ATP-bd"/>
</dbReference>
<organism evidence="12 13">
    <name type="scientific">Marinomonas ushuaiensis DSM 15871</name>
    <dbReference type="NCBI Taxonomy" id="1122207"/>
    <lineage>
        <taxon>Bacteria</taxon>
        <taxon>Pseudomonadati</taxon>
        <taxon>Pseudomonadota</taxon>
        <taxon>Gammaproteobacteria</taxon>
        <taxon>Oceanospirillales</taxon>
        <taxon>Oceanospirillaceae</taxon>
        <taxon>Marinomonas</taxon>
    </lineage>
</organism>
<dbReference type="EC" id="5.6.2.4" evidence="9"/>
<evidence type="ECO:0000256" key="5">
    <source>
        <dbReference type="ARBA" id="ARBA00022840"/>
    </source>
</evidence>
<dbReference type="AlphaFoldDB" id="X7E1F4"/>
<dbReference type="InterPro" id="IPR027417">
    <property type="entry name" value="P-loop_NTPase"/>
</dbReference>
<dbReference type="PROSITE" id="PS51194">
    <property type="entry name" value="HELICASE_CTER"/>
    <property type="match status" value="1"/>
</dbReference>
<dbReference type="InterPro" id="IPR029057">
    <property type="entry name" value="PRTase-like"/>
</dbReference>
<feature type="domain" description="Helicase C-terminal" evidence="11">
    <location>
        <begin position="230"/>
        <end position="376"/>
    </location>
</feature>
<dbReference type="GO" id="GO:0043590">
    <property type="term" value="C:bacterial nucleoid"/>
    <property type="evidence" value="ECO:0007669"/>
    <property type="project" value="TreeGrafter"/>
</dbReference>
<dbReference type="PANTHER" id="PTHR13710:SF105">
    <property type="entry name" value="ATP-DEPENDENT DNA HELICASE Q1"/>
    <property type="match status" value="1"/>
</dbReference>
<name>X7E1F4_9GAMM</name>
<proteinExistence type="inferred from homology"/>
<dbReference type="eggNOG" id="COG1040">
    <property type="taxonomic scope" value="Bacteria"/>
</dbReference>
<dbReference type="InterPro" id="IPR011545">
    <property type="entry name" value="DEAD/DEAH_box_helicase_dom"/>
</dbReference>
<keyword evidence="13" id="KW-1185">Reference proteome</keyword>
<protein>
    <recommendedName>
        <fullName evidence="9">DNA 3'-5' helicase</fullName>
        <ecNumber evidence="9">5.6.2.4</ecNumber>
    </recommendedName>
</protein>